<dbReference type="InterPro" id="IPR051604">
    <property type="entry name" value="Ergot_Alk_Oxidoreductase"/>
</dbReference>
<name>A0ABT8LBN5_9BACT</name>
<dbReference type="PANTHER" id="PTHR43162:SF1">
    <property type="entry name" value="PRESTALK A DIFFERENTIATION PROTEIN A"/>
    <property type="match status" value="1"/>
</dbReference>
<dbReference type="Proteomes" id="UP001172083">
    <property type="component" value="Unassembled WGS sequence"/>
</dbReference>
<sequence length="299" mass="33128">MKITLTGSLGHIGKPLTQKLIEKEHTVTVISSNPARSKEIEELGAIPAIGTLQDVNFLASSFKDAEAVYTMIPPANYFDHDLDLPGYYQELGNNYAEAIRRAEIKRIVNLSSIGAHLDKGNGILLGTYHVENILNNLPEDVAITHIRPTEFYYNLFGFIDLVRSQGIMASNLEESDLNAWVSPQDIAACVEEEISTPSSGRKVQYVASDELTYKEVASILGSAIGKPELKWVMIPDDQLLKSLESAGMQPEIAKGMVEMYAAVHSGLLYEDYNLHKPKTFGQVKMKDFAKEFAAVYNEK</sequence>
<organism evidence="2 3">
    <name type="scientific">Agaribacillus aureus</name>
    <dbReference type="NCBI Taxonomy" id="3051825"/>
    <lineage>
        <taxon>Bacteria</taxon>
        <taxon>Pseudomonadati</taxon>
        <taxon>Bacteroidota</taxon>
        <taxon>Cytophagia</taxon>
        <taxon>Cytophagales</taxon>
        <taxon>Splendidivirgaceae</taxon>
        <taxon>Agaribacillus</taxon>
    </lineage>
</organism>
<dbReference type="EMBL" id="JAUJEB010000006">
    <property type="protein sequence ID" value="MDN5215063.1"/>
    <property type="molecule type" value="Genomic_DNA"/>
</dbReference>
<keyword evidence="3" id="KW-1185">Reference proteome</keyword>
<gene>
    <name evidence="2" type="ORF">QQ020_23480</name>
</gene>
<protein>
    <submittedName>
        <fullName evidence="2">NAD(P)H-binding protein</fullName>
    </submittedName>
</protein>
<dbReference type="RefSeq" id="WP_346760402.1">
    <property type="nucleotide sequence ID" value="NZ_JAUJEB010000006.1"/>
</dbReference>
<dbReference type="SUPFAM" id="SSF51735">
    <property type="entry name" value="NAD(P)-binding Rossmann-fold domains"/>
    <property type="match status" value="1"/>
</dbReference>
<dbReference type="Pfam" id="PF05368">
    <property type="entry name" value="NmrA"/>
    <property type="match status" value="1"/>
</dbReference>
<proteinExistence type="predicted"/>
<dbReference type="Gene3D" id="3.90.25.10">
    <property type="entry name" value="UDP-galactose 4-epimerase, domain 1"/>
    <property type="match status" value="1"/>
</dbReference>
<feature type="domain" description="NmrA-like" evidence="1">
    <location>
        <begin position="2"/>
        <end position="262"/>
    </location>
</feature>
<dbReference type="PANTHER" id="PTHR43162">
    <property type="match status" value="1"/>
</dbReference>
<dbReference type="InterPro" id="IPR036291">
    <property type="entry name" value="NAD(P)-bd_dom_sf"/>
</dbReference>
<comment type="caution">
    <text evidence="2">The sequence shown here is derived from an EMBL/GenBank/DDBJ whole genome shotgun (WGS) entry which is preliminary data.</text>
</comment>
<dbReference type="InterPro" id="IPR008030">
    <property type="entry name" value="NmrA-like"/>
</dbReference>
<dbReference type="Gene3D" id="3.40.50.720">
    <property type="entry name" value="NAD(P)-binding Rossmann-like Domain"/>
    <property type="match status" value="1"/>
</dbReference>
<evidence type="ECO:0000313" key="2">
    <source>
        <dbReference type="EMBL" id="MDN5215063.1"/>
    </source>
</evidence>
<evidence type="ECO:0000313" key="3">
    <source>
        <dbReference type="Proteomes" id="UP001172083"/>
    </source>
</evidence>
<reference evidence="2" key="1">
    <citation type="submission" date="2023-06" db="EMBL/GenBank/DDBJ databases">
        <title>Genomic of Agaribacillus aureum.</title>
        <authorList>
            <person name="Wang G."/>
        </authorList>
    </citation>
    <scope>NUCLEOTIDE SEQUENCE</scope>
    <source>
        <strain evidence="2">BMA12</strain>
    </source>
</reference>
<accession>A0ABT8LBN5</accession>
<evidence type="ECO:0000259" key="1">
    <source>
        <dbReference type="Pfam" id="PF05368"/>
    </source>
</evidence>